<organism evidence="1">
    <name type="scientific">Cucumis melo</name>
    <name type="common">Muskmelon</name>
    <dbReference type="NCBI Taxonomy" id="3656"/>
    <lineage>
        <taxon>Eukaryota</taxon>
        <taxon>Viridiplantae</taxon>
        <taxon>Streptophyta</taxon>
        <taxon>Embryophyta</taxon>
        <taxon>Tracheophyta</taxon>
        <taxon>Spermatophyta</taxon>
        <taxon>Magnoliopsida</taxon>
        <taxon>eudicotyledons</taxon>
        <taxon>Gunneridae</taxon>
        <taxon>Pentapetalae</taxon>
        <taxon>rosids</taxon>
        <taxon>fabids</taxon>
        <taxon>Cucurbitales</taxon>
        <taxon>Cucurbitaceae</taxon>
        <taxon>Benincaseae</taxon>
        <taxon>Cucumis</taxon>
    </lineage>
</organism>
<dbReference type="AlphaFoldDB" id="A0A9I9EAY7"/>
<accession>A0A9I9EAY7</accession>
<dbReference type="EnsemblPlants" id="MELO3C031273.2.1">
    <property type="protein sequence ID" value="MELO3C031273.2.1"/>
    <property type="gene ID" value="MELO3C031273.2"/>
</dbReference>
<proteinExistence type="predicted"/>
<evidence type="ECO:0000313" key="1">
    <source>
        <dbReference type="EnsemblPlants" id="MELO3C031273.2.1"/>
    </source>
</evidence>
<protein>
    <submittedName>
        <fullName evidence="1">Uncharacterized protein</fullName>
    </submittedName>
</protein>
<name>A0A9I9EAY7_CUCME</name>
<reference evidence="1" key="1">
    <citation type="submission" date="2023-03" db="UniProtKB">
        <authorList>
            <consortium name="EnsemblPlants"/>
        </authorList>
    </citation>
    <scope>IDENTIFICATION</scope>
</reference>
<dbReference type="Gramene" id="MELO3C031273.2.1">
    <property type="protein sequence ID" value="MELO3C031273.2.1"/>
    <property type="gene ID" value="MELO3C031273.2"/>
</dbReference>
<sequence length="49" mass="5569">MVVAVVVGKEREESDRLRGKKVMCYLDPETKNLNESAITKQPTHLDEPN</sequence>